<dbReference type="GO" id="GO:0005576">
    <property type="term" value="C:extracellular region"/>
    <property type="evidence" value="ECO:0007669"/>
    <property type="project" value="UniProtKB-SubCell"/>
</dbReference>
<accession>U5EUT6</accession>
<reference evidence="9" key="1">
    <citation type="journal article" date="2014" name="Insect Biochem. Mol. Biol.">
        <title>An insight into the sialome of the frog biting fly, Corethrella appendiculata.</title>
        <authorList>
            <person name="Ribeiro J.M.C."/>
            <person name="Chagas A.C."/>
            <person name="Pham V.M."/>
            <person name="Lounibos L.P."/>
            <person name="Calvo E."/>
        </authorList>
    </citation>
    <scope>NUCLEOTIDE SEQUENCE</scope>
    <source>
        <tissue evidence="9">Salivary glands</tissue>
    </source>
</reference>
<dbReference type="FunFam" id="3.20.20.80:FF:000071">
    <property type="entry name" value="Imaginal disc growth factor"/>
    <property type="match status" value="1"/>
</dbReference>
<feature type="chain" id="PRO_5004659894" evidence="7">
    <location>
        <begin position="21"/>
        <end position="438"/>
    </location>
</feature>
<dbReference type="FunFam" id="3.10.50.10:FF:000007">
    <property type="entry name" value="chitinase-like protein Idgf4"/>
    <property type="match status" value="1"/>
</dbReference>
<evidence type="ECO:0000256" key="6">
    <source>
        <dbReference type="ARBA" id="ARBA00023180"/>
    </source>
</evidence>
<proteinExistence type="evidence at transcript level"/>
<dbReference type="InterPro" id="IPR015520">
    <property type="entry name" value="IDGF"/>
</dbReference>
<dbReference type="PANTHER" id="PTHR11177:SF235">
    <property type="entry name" value="CHITINASE-LIKE PROTEIN IDGF1-RELATED"/>
    <property type="match status" value="1"/>
</dbReference>
<dbReference type="InterPro" id="IPR029070">
    <property type="entry name" value="Chitinase_insertion_sf"/>
</dbReference>
<keyword evidence="6" id="KW-0325">Glycoprotein</keyword>
<evidence type="ECO:0000256" key="3">
    <source>
        <dbReference type="ARBA" id="ARBA00022525"/>
    </source>
</evidence>
<evidence type="ECO:0000256" key="5">
    <source>
        <dbReference type="ARBA" id="ARBA00023157"/>
    </source>
</evidence>
<organism evidence="9">
    <name type="scientific">Corethrella appendiculata</name>
    <dbReference type="NCBI Taxonomy" id="1370023"/>
    <lineage>
        <taxon>Eukaryota</taxon>
        <taxon>Metazoa</taxon>
        <taxon>Ecdysozoa</taxon>
        <taxon>Arthropoda</taxon>
        <taxon>Hexapoda</taxon>
        <taxon>Insecta</taxon>
        <taxon>Pterygota</taxon>
        <taxon>Neoptera</taxon>
        <taxon>Endopterygota</taxon>
        <taxon>Diptera</taxon>
        <taxon>Nematocera</taxon>
        <taxon>Culicoidea</taxon>
        <taxon>Chaoboridae</taxon>
        <taxon>Corethrella</taxon>
    </lineage>
</organism>
<dbReference type="PANTHER" id="PTHR11177">
    <property type="entry name" value="CHITINASE"/>
    <property type="match status" value="1"/>
</dbReference>
<dbReference type="AlphaFoldDB" id="U5EUT6"/>
<name>U5EUT6_9DIPT</name>
<dbReference type="EMBL" id="GANO01002177">
    <property type="protein sequence ID" value="JAB57694.1"/>
    <property type="molecule type" value="mRNA"/>
</dbReference>
<evidence type="ECO:0000256" key="1">
    <source>
        <dbReference type="ARBA" id="ARBA00004613"/>
    </source>
</evidence>
<evidence type="ECO:0000313" key="9">
    <source>
        <dbReference type="EMBL" id="JAB57694.1"/>
    </source>
</evidence>
<dbReference type="SUPFAM" id="SSF51445">
    <property type="entry name" value="(Trans)glycosidases"/>
    <property type="match status" value="1"/>
</dbReference>
<evidence type="ECO:0000256" key="4">
    <source>
        <dbReference type="ARBA" id="ARBA00022729"/>
    </source>
</evidence>
<keyword evidence="4 7" id="KW-0732">Signal</keyword>
<dbReference type="GO" id="GO:0006032">
    <property type="term" value="P:chitin catabolic process"/>
    <property type="evidence" value="ECO:0007669"/>
    <property type="project" value="TreeGrafter"/>
</dbReference>
<protein>
    <submittedName>
        <fullName evidence="9">Putative imaginal disc growth factor 4</fullName>
    </submittedName>
</protein>
<evidence type="ECO:0000256" key="7">
    <source>
        <dbReference type="SAM" id="SignalP"/>
    </source>
</evidence>
<comment type="similarity">
    <text evidence="2">Belongs to the glycosyl hydrolase 18 family. IDGF subfamily.</text>
</comment>
<dbReference type="PROSITE" id="PS51910">
    <property type="entry name" value="GH18_2"/>
    <property type="match status" value="1"/>
</dbReference>
<dbReference type="GO" id="GO:0004568">
    <property type="term" value="F:chitinase activity"/>
    <property type="evidence" value="ECO:0007669"/>
    <property type="project" value="TreeGrafter"/>
</dbReference>
<dbReference type="InterPro" id="IPR050314">
    <property type="entry name" value="Glycosyl_Hydrlase_18"/>
</dbReference>
<dbReference type="GO" id="GO:0008061">
    <property type="term" value="F:chitin binding"/>
    <property type="evidence" value="ECO:0007669"/>
    <property type="project" value="InterPro"/>
</dbReference>
<dbReference type="InterPro" id="IPR011583">
    <property type="entry name" value="Chitinase_II/V-like_cat"/>
</dbReference>
<dbReference type="CDD" id="cd02873">
    <property type="entry name" value="GH18_IDGF"/>
    <property type="match status" value="1"/>
</dbReference>
<dbReference type="Gene3D" id="3.10.50.10">
    <property type="match status" value="1"/>
</dbReference>
<dbReference type="SMART" id="SM00636">
    <property type="entry name" value="Glyco_18"/>
    <property type="match status" value="1"/>
</dbReference>
<feature type="signal peptide" evidence="7">
    <location>
        <begin position="1"/>
        <end position="20"/>
    </location>
</feature>
<dbReference type="Pfam" id="PF00704">
    <property type="entry name" value="Glyco_hydro_18"/>
    <property type="match status" value="1"/>
</dbReference>
<sequence length="438" mass="48631">MWFKFFVIFCFAISLQIVKSDNANSKVICYYDGSSFLKEGLGKVTVEDIEPALSFCTHLVYGYAGLKAENNKLVSLNEQLDLDTGKGYFRAVNTLKRKFPNLKVILSVGGDHDNENREKYLTILESSVGRTSFINSAYTILKSYTFDGLNLAWEFPKAKPKKIRSSIGSFFHKIKKTFTGDSVMDDKAEEHREEFTAFVREIKNALRHDGFELSLTVLPHTNASVYYDVPAIINNLDYVIVGEWDIQTPDRNPKEADLSAPIYQLSERQEGANVQTEVSYWLSQKAPASKLVIGIPAYGRAWKLTSDSGITGVPPLPADGPAPEGPQTKIAGLLSWPEICAKLPNPGNTNLKGEDAPLRKVNDPTKRFGPYAFRIPDDNGEHGIWVSYDDPDSAGNKGAYVKSKNLGGIAILDLSMDDFRGTCSGDKFPILRAAKYQL</sequence>
<comment type="subcellular location">
    <subcellularLocation>
        <location evidence="1">Secreted</location>
    </subcellularLocation>
</comment>
<keyword evidence="3" id="KW-0964">Secreted</keyword>
<keyword evidence="5" id="KW-1015">Disulfide bond</keyword>
<dbReference type="InterPro" id="IPR017853">
    <property type="entry name" value="GH"/>
</dbReference>
<dbReference type="GO" id="GO:0005975">
    <property type="term" value="P:carbohydrate metabolic process"/>
    <property type="evidence" value="ECO:0007669"/>
    <property type="project" value="InterPro"/>
</dbReference>
<evidence type="ECO:0000256" key="2">
    <source>
        <dbReference type="ARBA" id="ARBA00006606"/>
    </source>
</evidence>
<feature type="domain" description="GH18" evidence="8">
    <location>
        <begin position="25"/>
        <end position="438"/>
    </location>
</feature>
<dbReference type="InterPro" id="IPR001223">
    <property type="entry name" value="Glyco_hydro18_cat"/>
</dbReference>
<dbReference type="SUPFAM" id="SSF54556">
    <property type="entry name" value="Chitinase insertion domain"/>
    <property type="match status" value="1"/>
</dbReference>
<evidence type="ECO:0000259" key="8">
    <source>
        <dbReference type="PROSITE" id="PS51910"/>
    </source>
</evidence>
<dbReference type="Gene3D" id="3.20.20.80">
    <property type="entry name" value="Glycosidases"/>
    <property type="match status" value="1"/>
</dbReference>